<evidence type="ECO:0000256" key="1">
    <source>
        <dbReference type="SAM" id="MobiDB-lite"/>
    </source>
</evidence>
<proteinExistence type="predicted"/>
<dbReference type="AlphaFoldDB" id="A0A6H5FWR0"/>
<reference evidence="2 3" key="1">
    <citation type="submission" date="2020-02" db="EMBL/GenBank/DDBJ databases">
        <authorList>
            <person name="Ferguson B K."/>
        </authorList>
    </citation>
    <scope>NUCLEOTIDE SEQUENCE [LARGE SCALE GENOMIC DNA]</scope>
</reference>
<accession>A0A6H5FWR0</accession>
<dbReference type="Proteomes" id="UP000479000">
    <property type="component" value="Unassembled WGS sequence"/>
</dbReference>
<gene>
    <name evidence="2" type="ORF">NTEN_LOCUS980</name>
</gene>
<feature type="region of interest" description="Disordered" evidence="1">
    <location>
        <begin position="70"/>
        <end position="131"/>
    </location>
</feature>
<dbReference type="EMBL" id="CADCXU010001768">
    <property type="protein sequence ID" value="CAA9994164.1"/>
    <property type="molecule type" value="Genomic_DNA"/>
</dbReference>
<protein>
    <submittedName>
        <fullName evidence="2">Uncharacterized protein</fullName>
    </submittedName>
</protein>
<evidence type="ECO:0000313" key="2">
    <source>
        <dbReference type="EMBL" id="CAA9994164.1"/>
    </source>
</evidence>
<sequence>MAACRPGNKPVLLFGRIKGRCPFQFWNPRNLFFYPTPLDVDRVMSPNLVESIRGGSYSIDDFLFTWTPGTGISGTYKRMKRRRGRRKRRQRRRKKRKRRIRYKSRWRERRHKRRERGKRIPTSKGRKWGEM</sequence>
<organism evidence="2 3">
    <name type="scientific">Nesidiocoris tenuis</name>
    <dbReference type="NCBI Taxonomy" id="355587"/>
    <lineage>
        <taxon>Eukaryota</taxon>
        <taxon>Metazoa</taxon>
        <taxon>Ecdysozoa</taxon>
        <taxon>Arthropoda</taxon>
        <taxon>Hexapoda</taxon>
        <taxon>Insecta</taxon>
        <taxon>Pterygota</taxon>
        <taxon>Neoptera</taxon>
        <taxon>Paraneoptera</taxon>
        <taxon>Hemiptera</taxon>
        <taxon>Heteroptera</taxon>
        <taxon>Panheteroptera</taxon>
        <taxon>Cimicomorpha</taxon>
        <taxon>Miridae</taxon>
        <taxon>Dicyphina</taxon>
        <taxon>Nesidiocoris</taxon>
    </lineage>
</organism>
<evidence type="ECO:0000313" key="3">
    <source>
        <dbReference type="Proteomes" id="UP000479000"/>
    </source>
</evidence>
<keyword evidence="3" id="KW-1185">Reference proteome</keyword>
<feature type="compositionally biased region" description="Basic residues" evidence="1">
    <location>
        <begin position="77"/>
        <end position="131"/>
    </location>
</feature>
<name>A0A6H5FWR0_9HEMI</name>